<name>A0A5B7E201_PORTR</name>
<reference evidence="2 3" key="1">
    <citation type="submission" date="2019-05" db="EMBL/GenBank/DDBJ databases">
        <title>Another draft genome of Portunus trituberculatus and its Hox gene families provides insights of decapod evolution.</title>
        <authorList>
            <person name="Jeong J.-H."/>
            <person name="Song I."/>
            <person name="Kim S."/>
            <person name="Choi T."/>
            <person name="Kim D."/>
            <person name="Ryu S."/>
            <person name="Kim W."/>
        </authorList>
    </citation>
    <scope>NUCLEOTIDE SEQUENCE [LARGE SCALE GENOMIC DNA]</scope>
    <source>
        <tissue evidence="2">Muscle</tissue>
    </source>
</reference>
<organism evidence="2 3">
    <name type="scientific">Portunus trituberculatus</name>
    <name type="common">Swimming crab</name>
    <name type="synonym">Neptunus trituberculatus</name>
    <dbReference type="NCBI Taxonomy" id="210409"/>
    <lineage>
        <taxon>Eukaryota</taxon>
        <taxon>Metazoa</taxon>
        <taxon>Ecdysozoa</taxon>
        <taxon>Arthropoda</taxon>
        <taxon>Crustacea</taxon>
        <taxon>Multicrustacea</taxon>
        <taxon>Malacostraca</taxon>
        <taxon>Eumalacostraca</taxon>
        <taxon>Eucarida</taxon>
        <taxon>Decapoda</taxon>
        <taxon>Pleocyemata</taxon>
        <taxon>Brachyura</taxon>
        <taxon>Eubrachyura</taxon>
        <taxon>Portunoidea</taxon>
        <taxon>Portunidae</taxon>
        <taxon>Portuninae</taxon>
        <taxon>Portunus</taxon>
    </lineage>
</organism>
<feature type="region of interest" description="Disordered" evidence="1">
    <location>
        <begin position="103"/>
        <end position="125"/>
    </location>
</feature>
<proteinExistence type="predicted"/>
<sequence length="125" mass="14000">MRPTHQAIRHTHEHTGKNRKKNKNHGNLGSSAELLVNKPHPADVRGAFSWRTEIEAYRVLLPHCETSSAASCRSLRIPILSPRTPQHSAQTRHAVCLPGREQPLDTTQSAASQHPRDGALWLPTW</sequence>
<protein>
    <submittedName>
        <fullName evidence="2">Uncharacterized protein</fullName>
    </submittedName>
</protein>
<feature type="region of interest" description="Disordered" evidence="1">
    <location>
        <begin position="1"/>
        <end position="37"/>
    </location>
</feature>
<dbReference type="EMBL" id="VSRR010001663">
    <property type="protein sequence ID" value="MPC26864.1"/>
    <property type="molecule type" value="Genomic_DNA"/>
</dbReference>
<evidence type="ECO:0000256" key="1">
    <source>
        <dbReference type="SAM" id="MobiDB-lite"/>
    </source>
</evidence>
<evidence type="ECO:0000313" key="2">
    <source>
        <dbReference type="EMBL" id="MPC26864.1"/>
    </source>
</evidence>
<keyword evidence="3" id="KW-1185">Reference proteome</keyword>
<comment type="caution">
    <text evidence="2">The sequence shown here is derived from an EMBL/GenBank/DDBJ whole genome shotgun (WGS) entry which is preliminary data.</text>
</comment>
<accession>A0A5B7E201</accession>
<evidence type="ECO:0000313" key="3">
    <source>
        <dbReference type="Proteomes" id="UP000324222"/>
    </source>
</evidence>
<feature type="compositionally biased region" description="Basic residues" evidence="1">
    <location>
        <begin position="7"/>
        <end position="24"/>
    </location>
</feature>
<dbReference type="Proteomes" id="UP000324222">
    <property type="component" value="Unassembled WGS sequence"/>
</dbReference>
<dbReference type="AlphaFoldDB" id="A0A5B7E201"/>
<gene>
    <name evidence="2" type="ORF">E2C01_020015</name>
</gene>